<evidence type="ECO:0000313" key="2">
    <source>
        <dbReference type="EMBL" id="HIQ29900.1"/>
    </source>
</evidence>
<dbReference type="AlphaFoldDB" id="A0A833ECK6"/>
<dbReference type="Proteomes" id="UP000608579">
    <property type="component" value="Unassembled WGS sequence"/>
</dbReference>
<dbReference type="GO" id="GO:0016787">
    <property type="term" value="F:hydrolase activity"/>
    <property type="evidence" value="ECO:0007669"/>
    <property type="project" value="UniProtKB-KW"/>
</dbReference>
<dbReference type="InterPro" id="IPR036866">
    <property type="entry name" value="RibonucZ/Hydroxyglut_hydro"/>
</dbReference>
<evidence type="ECO:0000259" key="1">
    <source>
        <dbReference type="SMART" id="SM00849"/>
    </source>
</evidence>
<comment type="caution">
    <text evidence="2">The sequence shown here is derived from an EMBL/GenBank/DDBJ whole genome shotgun (WGS) entry which is preliminary data.</text>
</comment>
<dbReference type="Pfam" id="PF12706">
    <property type="entry name" value="Lactamase_B_2"/>
    <property type="match status" value="1"/>
</dbReference>
<accession>A0A833ECK6</accession>
<organism evidence="2 3">
    <name type="scientific">Caldiarchaeum subterraneum</name>
    <dbReference type="NCBI Taxonomy" id="311458"/>
    <lineage>
        <taxon>Archaea</taxon>
        <taxon>Nitrososphaerota</taxon>
        <taxon>Candidatus Caldarchaeales</taxon>
        <taxon>Candidatus Caldarchaeaceae</taxon>
        <taxon>Candidatus Caldarchaeum</taxon>
    </lineage>
</organism>
<proteinExistence type="predicted"/>
<evidence type="ECO:0000313" key="3">
    <source>
        <dbReference type="Proteomes" id="UP000608579"/>
    </source>
</evidence>
<dbReference type="PANTHER" id="PTHR43694">
    <property type="entry name" value="RIBONUCLEASE J"/>
    <property type="match status" value="1"/>
</dbReference>
<dbReference type="SUPFAM" id="SSF56281">
    <property type="entry name" value="Metallo-hydrolase/oxidoreductase"/>
    <property type="match status" value="1"/>
</dbReference>
<name>A0A833ECK6_CALS0</name>
<reference evidence="2" key="1">
    <citation type="journal article" date="2020" name="ISME J.">
        <title>Gammaproteobacteria mediating utilization of methyl-, sulfur- and petroleum organic compounds in deep ocean hydrothermal plumes.</title>
        <authorList>
            <person name="Zhou Z."/>
            <person name="Liu Y."/>
            <person name="Pan J."/>
            <person name="Cron B.R."/>
            <person name="Toner B.M."/>
            <person name="Anantharaman K."/>
            <person name="Breier J.A."/>
            <person name="Dick G.J."/>
            <person name="Li M."/>
        </authorList>
    </citation>
    <scope>NUCLEOTIDE SEQUENCE</scope>
    <source>
        <strain evidence="2">SZUA-1515</strain>
    </source>
</reference>
<dbReference type="SMART" id="SM00849">
    <property type="entry name" value="Lactamase_B"/>
    <property type="match status" value="1"/>
</dbReference>
<dbReference type="Pfam" id="PF07521">
    <property type="entry name" value="RMMBL"/>
    <property type="match status" value="1"/>
</dbReference>
<sequence length="472" mass="53997">MPRLRVYGGADEIGGNKVLIESGDSRVFLDFGMSFSAKRRFFGTFIQPPSFALVNDYLLTGVIPSIRGIYKRELLRYGEASKLVADEPTVDAVMISHAHLDHVGHTSLLRNDIPIFMGEGTKIILEAREESRTSLTIENKIIKHHNNIKTFRTNSKIKIGDYIITPIHVDHSVPAAYGFYIDINGYTLAYTGDLRMHGPKGDMTQEFIEYCTSKSVDTLIIEGTRIDEKEIHSEHRIHEEMKKLISSASDKLVVLMMGLLDFDRIRSVLSASNLNDRTLVVPLRQAYLLDKLKREDPALETPEFKPGELAIYHERRGAGEYSDTDYKGWMKNFLNYLTDKGYPLVRDYEINENPSKFVFVINMLEDVLELARIKPPAGSPFVLSTSEPHNEEQMLEMEKLMNWINLFNMRYNHLHASGHASASELIQIIENIQPRRIIPIHTEKPMLFREYLKNTEAETRITIPKTGEEILL</sequence>
<dbReference type="CDD" id="cd07732">
    <property type="entry name" value="metallo-hydrolase-like_MBL-fold"/>
    <property type="match status" value="1"/>
</dbReference>
<dbReference type="PANTHER" id="PTHR43694:SF1">
    <property type="entry name" value="RIBONUCLEASE J"/>
    <property type="match status" value="1"/>
</dbReference>
<gene>
    <name evidence="2" type="ORF">EYH45_04980</name>
</gene>
<dbReference type="InterPro" id="IPR001279">
    <property type="entry name" value="Metallo-B-lactamas"/>
</dbReference>
<dbReference type="Gene3D" id="3.60.15.10">
    <property type="entry name" value="Ribonuclease Z/Hydroxyacylglutathione hydrolase-like"/>
    <property type="match status" value="2"/>
</dbReference>
<protein>
    <submittedName>
        <fullName evidence="2">MBL fold metallo-hydrolase</fullName>
    </submittedName>
</protein>
<dbReference type="EMBL" id="DQVM01000097">
    <property type="protein sequence ID" value="HIQ29900.1"/>
    <property type="molecule type" value="Genomic_DNA"/>
</dbReference>
<feature type="domain" description="Metallo-beta-lactamase" evidence="1">
    <location>
        <begin position="14"/>
        <end position="235"/>
    </location>
</feature>
<dbReference type="InterPro" id="IPR011108">
    <property type="entry name" value="RMMBL"/>
</dbReference>
<keyword evidence="2" id="KW-0378">Hydrolase</keyword>